<dbReference type="AlphaFoldDB" id="A0A0A9HPY2"/>
<accession>A0A0A9HPY2</accession>
<proteinExistence type="predicted"/>
<dbReference type="EMBL" id="GBRH01159992">
    <property type="protein sequence ID" value="JAE37904.1"/>
    <property type="molecule type" value="Transcribed_RNA"/>
</dbReference>
<protein>
    <submittedName>
        <fullName evidence="1">Uncharacterized protein</fullName>
    </submittedName>
</protein>
<organism evidence="1">
    <name type="scientific">Arundo donax</name>
    <name type="common">Giant reed</name>
    <name type="synonym">Donax arundinaceus</name>
    <dbReference type="NCBI Taxonomy" id="35708"/>
    <lineage>
        <taxon>Eukaryota</taxon>
        <taxon>Viridiplantae</taxon>
        <taxon>Streptophyta</taxon>
        <taxon>Embryophyta</taxon>
        <taxon>Tracheophyta</taxon>
        <taxon>Spermatophyta</taxon>
        <taxon>Magnoliopsida</taxon>
        <taxon>Liliopsida</taxon>
        <taxon>Poales</taxon>
        <taxon>Poaceae</taxon>
        <taxon>PACMAD clade</taxon>
        <taxon>Arundinoideae</taxon>
        <taxon>Arundineae</taxon>
        <taxon>Arundo</taxon>
    </lineage>
</organism>
<sequence>MNFIEYNQFNSPWLSLFLSTYGSFTLLCQEGFCYGIPIGWCLLGYAVSRLLKIQIIQHSFTENTINPTCCNASEFHKKSCSPGLRGSGVPFIENTINPTYSEQTIVSLHI</sequence>
<name>A0A0A9HPY2_ARUDO</name>
<evidence type="ECO:0000313" key="1">
    <source>
        <dbReference type="EMBL" id="JAE37904.1"/>
    </source>
</evidence>
<reference evidence="1" key="1">
    <citation type="submission" date="2014-09" db="EMBL/GenBank/DDBJ databases">
        <authorList>
            <person name="Magalhaes I.L.F."/>
            <person name="Oliveira U."/>
            <person name="Santos F.R."/>
            <person name="Vidigal T.H.D.A."/>
            <person name="Brescovit A.D."/>
            <person name="Santos A.J."/>
        </authorList>
    </citation>
    <scope>NUCLEOTIDE SEQUENCE</scope>
    <source>
        <tissue evidence="1">Shoot tissue taken approximately 20 cm above the soil surface</tissue>
    </source>
</reference>
<reference evidence="1" key="2">
    <citation type="journal article" date="2015" name="Data Brief">
        <title>Shoot transcriptome of the giant reed, Arundo donax.</title>
        <authorList>
            <person name="Barrero R.A."/>
            <person name="Guerrero F.D."/>
            <person name="Moolhuijzen P."/>
            <person name="Goolsby J.A."/>
            <person name="Tidwell J."/>
            <person name="Bellgard S.E."/>
            <person name="Bellgard M.I."/>
        </authorList>
    </citation>
    <scope>NUCLEOTIDE SEQUENCE</scope>
    <source>
        <tissue evidence="1">Shoot tissue taken approximately 20 cm above the soil surface</tissue>
    </source>
</reference>